<comment type="caution">
    <text evidence="2">The sequence shown here is derived from an EMBL/GenBank/DDBJ whole genome shotgun (WGS) entry which is preliminary data.</text>
</comment>
<protein>
    <recommendedName>
        <fullName evidence="4">Ankyrin repeat protein</fullName>
    </recommendedName>
</protein>
<keyword evidence="3" id="KW-1185">Reference proteome</keyword>
<evidence type="ECO:0008006" key="4">
    <source>
        <dbReference type="Google" id="ProtNLM"/>
    </source>
</evidence>
<dbReference type="Proteomes" id="UP001465668">
    <property type="component" value="Unassembled WGS sequence"/>
</dbReference>
<evidence type="ECO:0000313" key="3">
    <source>
        <dbReference type="Proteomes" id="UP001465668"/>
    </source>
</evidence>
<dbReference type="EMBL" id="JARVKM010000049">
    <property type="protein sequence ID" value="KAK9773608.1"/>
    <property type="molecule type" value="Genomic_DNA"/>
</dbReference>
<name>A0ABR2XIK4_9PEZI</name>
<organism evidence="2 3">
    <name type="scientific">Seiridium cardinale</name>
    <dbReference type="NCBI Taxonomy" id="138064"/>
    <lineage>
        <taxon>Eukaryota</taxon>
        <taxon>Fungi</taxon>
        <taxon>Dikarya</taxon>
        <taxon>Ascomycota</taxon>
        <taxon>Pezizomycotina</taxon>
        <taxon>Sordariomycetes</taxon>
        <taxon>Xylariomycetidae</taxon>
        <taxon>Amphisphaeriales</taxon>
        <taxon>Sporocadaceae</taxon>
        <taxon>Seiridium</taxon>
    </lineage>
</organism>
<dbReference type="SUPFAM" id="SSF48403">
    <property type="entry name" value="Ankyrin repeat"/>
    <property type="match status" value="1"/>
</dbReference>
<dbReference type="InterPro" id="IPR036770">
    <property type="entry name" value="Ankyrin_rpt-contain_sf"/>
</dbReference>
<evidence type="ECO:0000313" key="2">
    <source>
        <dbReference type="EMBL" id="KAK9773608.1"/>
    </source>
</evidence>
<sequence>MLHYASHSGELERIGAIIQHTKSCGQDISSLRDHDGRNALHHMLSNYPNAKDVEYLLDAGISINDLDSAGESPLSTLLSSWLQPQVIEILTLMLDGERTSLGRTSLTRQRRGKRDQKPVNNPAKVKTT</sequence>
<proteinExistence type="predicted"/>
<feature type="region of interest" description="Disordered" evidence="1">
    <location>
        <begin position="101"/>
        <end position="128"/>
    </location>
</feature>
<accession>A0ABR2XIK4</accession>
<gene>
    <name evidence="2" type="ORF">SCAR479_09752</name>
</gene>
<dbReference type="Gene3D" id="1.25.40.20">
    <property type="entry name" value="Ankyrin repeat-containing domain"/>
    <property type="match status" value="1"/>
</dbReference>
<reference evidence="2 3" key="1">
    <citation type="submission" date="2024-02" db="EMBL/GenBank/DDBJ databases">
        <title>First draft genome assembly of two strains of Seiridium cardinale.</title>
        <authorList>
            <person name="Emiliani G."/>
            <person name="Scali E."/>
        </authorList>
    </citation>
    <scope>NUCLEOTIDE SEQUENCE [LARGE SCALE GENOMIC DNA]</scope>
    <source>
        <strain evidence="2 3">BM-138-000479</strain>
    </source>
</reference>
<evidence type="ECO:0000256" key="1">
    <source>
        <dbReference type="SAM" id="MobiDB-lite"/>
    </source>
</evidence>